<dbReference type="Pfam" id="PF02002">
    <property type="entry name" value="TFIIE_alpha"/>
    <property type="match status" value="1"/>
</dbReference>
<gene>
    <name evidence="5" type="ORF">MetMK1DRAFT_00024940</name>
</gene>
<keyword evidence="2" id="KW-0238">DNA-binding</keyword>
<dbReference type="InterPro" id="IPR052362">
    <property type="entry name" value="HTH-GbsR_regulator"/>
</dbReference>
<reference evidence="5 6" key="1">
    <citation type="submission" date="2012-01" db="EMBL/GenBank/DDBJ databases">
        <title>Improved High-Quality Draft sequence of Metallosphaera yellowstonensis MK1.</title>
        <authorList>
            <consortium name="US DOE Joint Genome Institute"/>
            <person name="Lucas S."/>
            <person name="Han J."/>
            <person name="Cheng J.-F."/>
            <person name="Goodwin L."/>
            <person name="Pitluck S."/>
            <person name="Peters L."/>
            <person name="Teshima H."/>
            <person name="Detter J.C."/>
            <person name="Han C."/>
            <person name="Tapia R."/>
            <person name="Land M."/>
            <person name="Hauser L."/>
            <person name="Kyrpides N."/>
            <person name="Kozubal M."/>
            <person name="Macur R.E."/>
            <person name="Jay Z."/>
            <person name="Inskeep W."/>
            <person name="Woyke T."/>
        </authorList>
    </citation>
    <scope>NUCLEOTIDE SEQUENCE [LARGE SCALE GENOMIC DNA]</scope>
    <source>
        <strain evidence="5 6">MK1</strain>
    </source>
</reference>
<dbReference type="InterPro" id="IPR036390">
    <property type="entry name" value="WH_DNA-bd_sf"/>
</dbReference>
<organism evidence="5 6">
    <name type="scientific">Metallosphaera yellowstonensis MK1</name>
    <dbReference type="NCBI Taxonomy" id="671065"/>
    <lineage>
        <taxon>Archaea</taxon>
        <taxon>Thermoproteota</taxon>
        <taxon>Thermoprotei</taxon>
        <taxon>Sulfolobales</taxon>
        <taxon>Sulfolobaceae</taxon>
        <taxon>Metallosphaera</taxon>
    </lineage>
</organism>
<keyword evidence="6" id="KW-1185">Reference proteome</keyword>
<keyword evidence="1" id="KW-0805">Transcription regulation</keyword>
<dbReference type="PANTHER" id="PTHR38465">
    <property type="entry name" value="HTH-TYPE TRANSCRIPTIONAL REGULATOR MJ1563-RELATED"/>
    <property type="match status" value="1"/>
</dbReference>
<evidence type="ECO:0000256" key="3">
    <source>
        <dbReference type="ARBA" id="ARBA00023163"/>
    </source>
</evidence>
<protein>
    <submittedName>
        <fullName evidence="5">Putative transcriptional regulator</fullName>
    </submittedName>
</protein>
<dbReference type="InterPro" id="IPR024550">
    <property type="entry name" value="TFIIEa/SarR/Rpc3_HTH_dom"/>
</dbReference>
<evidence type="ECO:0000256" key="1">
    <source>
        <dbReference type="ARBA" id="ARBA00023015"/>
    </source>
</evidence>
<dbReference type="AlphaFoldDB" id="H2C7E5"/>
<evidence type="ECO:0000313" key="5">
    <source>
        <dbReference type="EMBL" id="EHP68071.1"/>
    </source>
</evidence>
<dbReference type="HOGENOM" id="CLU_150444_0_0_2"/>
<sequence length="131" mass="15057">MSKMNSKVRFPDGREVDIQEVIAFLYGLSRSDVEVLHVMMCKGRKMSTEDLAEELKVTKASISKSINNLLYKGLIGREKVTDEEKRKGRPAYLYWVDRESLYEKVTDDMEKLTEAVKNQFKAHVQLAVVPS</sequence>
<evidence type="ECO:0000313" key="6">
    <source>
        <dbReference type="Proteomes" id="UP000003980"/>
    </source>
</evidence>
<dbReference type="GO" id="GO:0003677">
    <property type="term" value="F:DNA binding"/>
    <property type="evidence" value="ECO:0007669"/>
    <property type="project" value="UniProtKB-KW"/>
</dbReference>
<dbReference type="EMBL" id="JH597770">
    <property type="protein sequence ID" value="EHP68071.1"/>
    <property type="molecule type" value="Genomic_DNA"/>
</dbReference>
<dbReference type="InterPro" id="IPR036388">
    <property type="entry name" value="WH-like_DNA-bd_sf"/>
</dbReference>
<dbReference type="STRING" id="671065.MetMK1DRAFT_00024940"/>
<dbReference type="Proteomes" id="UP000003980">
    <property type="component" value="Unassembled WGS sequence"/>
</dbReference>
<dbReference type="SUPFAM" id="SSF46785">
    <property type="entry name" value="Winged helix' DNA-binding domain"/>
    <property type="match status" value="1"/>
</dbReference>
<proteinExistence type="predicted"/>
<evidence type="ECO:0000259" key="4">
    <source>
        <dbReference type="Pfam" id="PF02002"/>
    </source>
</evidence>
<dbReference type="Gene3D" id="1.10.10.10">
    <property type="entry name" value="Winged helix-like DNA-binding domain superfamily/Winged helix DNA-binding domain"/>
    <property type="match status" value="1"/>
</dbReference>
<dbReference type="PANTHER" id="PTHR38465:SF1">
    <property type="entry name" value="HTH-TYPE TRANSCRIPTIONAL REGULATOR MJ1563-RELATED"/>
    <property type="match status" value="1"/>
</dbReference>
<evidence type="ECO:0000256" key="2">
    <source>
        <dbReference type="ARBA" id="ARBA00023125"/>
    </source>
</evidence>
<name>H2C7E5_9CREN</name>
<accession>H2C7E5</accession>
<dbReference type="eggNOG" id="arCOG02242">
    <property type="taxonomic scope" value="Archaea"/>
</dbReference>
<keyword evidence="3" id="KW-0804">Transcription</keyword>
<feature type="domain" description="TFIIEalpha/SarR/Rpc3 HTH" evidence="4">
    <location>
        <begin position="18"/>
        <end position="120"/>
    </location>
</feature>